<dbReference type="EMBL" id="LMWS01000015">
    <property type="protein sequence ID" value="KUN38490.1"/>
    <property type="molecule type" value="Genomic_DNA"/>
</dbReference>
<name>A0A101QYM9_9ACTN</name>
<feature type="compositionally biased region" description="Basic and acidic residues" evidence="1">
    <location>
        <begin position="91"/>
        <end position="103"/>
    </location>
</feature>
<keyword evidence="2" id="KW-0732">Signal</keyword>
<evidence type="ECO:0000256" key="2">
    <source>
        <dbReference type="SAM" id="SignalP"/>
    </source>
</evidence>
<evidence type="ECO:0008006" key="5">
    <source>
        <dbReference type="Google" id="ProtNLM"/>
    </source>
</evidence>
<dbReference type="GeneID" id="91425533"/>
<accession>A0A101QYM9</accession>
<comment type="caution">
    <text evidence="3">The sequence shown here is derived from an EMBL/GenBank/DDBJ whole genome shotgun (WGS) entry which is preliminary data.</text>
</comment>
<dbReference type="PROSITE" id="PS51257">
    <property type="entry name" value="PROKAR_LIPOPROTEIN"/>
    <property type="match status" value="1"/>
</dbReference>
<proteinExistence type="predicted"/>
<feature type="region of interest" description="Disordered" evidence="1">
    <location>
        <begin position="78"/>
        <end position="103"/>
    </location>
</feature>
<protein>
    <recommendedName>
        <fullName evidence="5">Lipoprotein</fullName>
    </recommendedName>
</protein>
<dbReference type="AlphaFoldDB" id="A0A101QYM9"/>
<gene>
    <name evidence="3" type="ORF">AQJ30_13040</name>
</gene>
<evidence type="ECO:0000313" key="3">
    <source>
        <dbReference type="EMBL" id="KUN38490.1"/>
    </source>
</evidence>
<dbReference type="STRING" id="68231.AQJ30_13040"/>
<feature type="chain" id="PRO_5007104345" description="Lipoprotein" evidence="2">
    <location>
        <begin position="21"/>
        <end position="290"/>
    </location>
</feature>
<keyword evidence="4" id="KW-1185">Reference proteome</keyword>
<reference evidence="3 4" key="1">
    <citation type="submission" date="2015-10" db="EMBL/GenBank/DDBJ databases">
        <title>Draft genome sequence of Streptomyces longwoodensis DSM 41677, type strain for the species Streptomyces longwoodensis.</title>
        <authorList>
            <person name="Ruckert C."/>
            <person name="Winkler A."/>
            <person name="Kalinowski J."/>
            <person name="Kampfer P."/>
            <person name="Glaeser S."/>
        </authorList>
    </citation>
    <scope>NUCLEOTIDE SEQUENCE [LARGE SCALE GENOMIC DNA]</scope>
    <source>
        <strain evidence="3 4">DSM 41677</strain>
    </source>
</reference>
<evidence type="ECO:0000256" key="1">
    <source>
        <dbReference type="SAM" id="MobiDB-lite"/>
    </source>
</evidence>
<dbReference type="Proteomes" id="UP000053271">
    <property type="component" value="Unassembled WGS sequence"/>
</dbReference>
<sequence length="290" mass="31079">MRTGAVSVSVSVAVVAAVLAAGTAGCGAGRHDPDVVVDGTPPATPYAGPLLVPTQEVDGHTVRDLLLASGAAGRALECDGRPYAGTGPDGWSRRDGGGTPEDGLRLYFDRDEPELPRHGYRVERREAHRVLYSFDVAGRTKVAVVVAEDQEHRPGWGPETTAACDPSELPASATRGYEIWTDRAGRRLPVAEISSAAGPEHCGWQRAHFLTLGRDEDARTYARDPDGVLDPDVLTAPYRAGVRLPPAARDTGRRYGERELWLTADRTKVYVRTPHGVEAWPALRGGVGCM</sequence>
<feature type="signal peptide" evidence="2">
    <location>
        <begin position="1"/>
        <end position="20"/>
    </location>
</feature>
<organism evidence="3 4">
    <name type="scientific">Streptomyces longwoodensis</name>
    <dbReference type="NCBI Taxonomy" id="68231"/>
    <lineage>
        <taxon>Bacteria</taxon>
        <taxon>Bacillati</taxon>
        <taxon>Actinomycetota</taxon>
        <taxon>Actinomycetes</taxon>
        <taxon>Kitasatosporales</taxon>
        <taxon>Streptomycetaceae</taxon>
        <taxon>Streptomyces</taxon>
    </lineage>
</organism>
<evidence type="ECO:0000313" key="4">
    <source>
        <dbReference type="Proteomes" id="UP000053271"/>
    </source>
</evidence>
<dbReference type="RefSeq" id="WP_067232975.1">
    <property type="nucleotide sequence ID" value="NZ_KQ948552.1"/>
</dbReference>